<name>A0A917M5V4_9BACT</name>
<organism evidence="1 2">
    <name type="scientific">Edaphobacter dinghuensis</name>
    <dbReference type="NCBI Taxonomy" id="1560005"/>
    <lineage>
        <taxon>Bacteria</taxon>
        <taxon>Pseudomonadati</taxon>
        <taxon>Acidobacteriota</taxon>
        <taxon>Terriglobia</taxon>
        <taxon>Terriglobales</taxon>
        <taxon>Acidobacteriaceae</taxon>
        <taxon>Edaphobacter</taxon>
    </lineage>
</organism>
<protein>
    <submittedName>
        <fullName evidence="1">Uncharacterized protein</fullName>
    </submittedName>
</protein>
<gene>
    <name evidence="1" type="ORF">GCM10011585_23110</name>
</gene>
<dbReference type="AlphaFoldDB" id="A0A917M5V4"/>
<dbReference type="Proteomes" id="UP000647241">
    <property type="component" value="Unassembled WGS sequence"/>
</dbReference>
<keyword evidence="2" id="KW-1185">Reference proteome</keyword>
<dbReference type="RefSeq" id="WP_188554257.1">
    <property type="nucleotide sequence ID" value="NZ_BMGT01000002.1"/>
</dbReference>
<proteinExistence type="predicted"/>
<dbReference type="EMBL" id="BMGT01000002">
    <property type="protein sequence ID" value="GGG79186.1"/>
    <property type="molecule type" value="Genomic_DNA"/>
</dbReference>
<reference evidence="1" key="1">
    <citation type="journal article" date="2014" name="Int. J. Syst. Evol. Microbiol.">
        <title>Complete genome sequence of Corynebacterium casei LMG S-19264T (=DSM 44701T), isolated from a smear-ripened cheese.</title>
        <authorList>
            <consortium name="US DOE Joint Genome Institute (JGI-PGF)"/>
            <person name="Walter F."/>
            <person name="Albersmeier A."/>
            <person name="Kalinowski J."/>
            <person name="Ruckert C."/>
        </authorList>
    </citation>
    <scope>NUCLEOTIDE SEQUENCE</scope>
    <source>
        <strain evidence="1">CGMCC 1.12997</strain>
    </source>
</reference>
<sequence>MSNIKMGNVSGTNLQVGDNNTQNITINQQDRDQIASLLNSLHQQIQQAPIPEQAKQAITQQVLPTMQEAVKQPDPKPGLTQGLEHLNANLQKANTAASSVSEIVGTVSKIAGIIGIGVKVVAPFLAGLL</sequence>
<accession>A0A917M5V4</accession>
<evidence type="ECO:0000313" key="2">
    <source>
        <dbReference type="Proteomes" id="UP000647241"/>
    </source>
</evidence>
<reference evidence="1" key="2">
    <citation type="submission" date="2020-09" db="EMBL/GenBank/DDBJ databases">
        <authorList>
            <person name="Sun Q."/>
            <person name="Zhou Y."/>
        </authorList>
    </citation>
    <scope>NUCLEOTIDE SEQUENCE</scope>
    <source>
        <strain evidence="1">CGMCC 1.12997</strain>
    </source>
</reference>
<comment type="caution">
    <text evidence="1">The sequence shown here is derived from an EMBL/GenBank/DDBJ whole genome shotgun (WGS) entry which is preliminary data.</text>
</comment>
<evidence type="ECO:0000313" key="1">
    <source>
        <dbReference type="EMBL" id="GGG79186.1"/>
    </source>
</evidence>